<gene>
    <name evidence="2" type="ORF">QNI16_15460</name>
</gene>
<dbReference type="InterPro" id="IPR011040">
    <property type="entry name" value="Sialidase"/>
</dbReference>
<reference evidence="2" key="1">
    <citation type="submission" date="2023-05" db="EMBL/GenBank/DDBJ databases">
        <authorList>
            <person name="Zhang X."/>
        </authorList>
    </citation>
    <scope>NUCLEOTIDE SEQUENCE</scope>
    <source>
        <strain evidence="2">YF14B1</strain>
    </source>
</reference>
<evidence type="ECO:0000313" key="2">
    <source>
        <dbReference type="EMBL" id="MDJ1481898.1"/>
    </source>
</evidence>
<comment type="caution">
    <text evidence="2">The sequence shown here is derived from an EMBL/GenBank/DDBJ whole genome shotgun (WGS) entry which is preliminary data.</text>
</comment>
<sequence>MFFAKVSYFIVQSLFLAFVFTNSVFSQNKSPKATLVSQEFILNNPPFSACHASTIVSLPDKSILASWFAGAYESSPDVCIWIARNVNNQWSKPEKVADGIINDTLRYPCWNPVLFRSKAGKLFLFYKVGKSPRDWWGMVKYSKDNGKTWSATEKLPNGMLGPIKNKPEQLKNGDILYPSSTESADEKVWNIHLEKTDSEGKNWKKITIACDTFGVIQPSILVHSDKTLQLLCRSRQNKVVQTWSHDNGATWEPLSTIDVPNPNSGTDAVTLRNGYHILIYNPLLKGPNWFNGRYKLNAAISKDGIHWIDVYKLEDETKGEFSYPAVIQSADGLVHITYTHDRKNIKHVVLKVD</sequence>
<dbReference type="PANTHER" id="PTHR43752:SF2">
    <property type="entry name" value="BNR_ASP-BOX REPEAT FAMILY PROTEIN"/>
    <property type="match status" value="1"/>
</dbReference>
<evidence type="ECO:0000313" key="3">
    <source>
        <dbReference type="Proteomes" id="UP001241110"/>
    </source>
</evidence>
<name>A0AAE3QSJ4_9BACT</name>
<dbReference type="SUPFAM" id="SSF50939">
    <property type="entry name" value="Sialidases"/>
    <property type="match status" value="1"/>
</dbReference>
<dbReference type="Proteomes" id="UP001241110">
    <property type="component" value="Unassembled WGS sequence"/>
</dbReference>
<dbReference type="RefSeq" id="WP_313980310.1">
    <property type="nucleotide sequence ID" value="NZ_JASJOS010000006.1"/>
</dbReference>
<dbReference type="Pfam" id="PF13088">
    <property type="entry name" value="BNR_2"/>
    <property type="match status" value="1"/>
</dbReference>
<dbReference type="Gene3D" id="2.120.10.10">
    <property type="match status" value="1"/>
</dbReference>
<accession>A0AAE3QSJ4</accession>
<feature type="domain" description="Sialidase" evidence="1">
    <location>
        <begin position="62"/>
        <end position="336"/>
    </location>
</feature>
<protein>
    <submittedName>
        <fullName evidence="2">Exo-alpha-sialidase</fullName>
    </submittedName>
</protein>
<dbReference type="AlphaFoldDB" id="A0AAE3QSJ4"/>
<dbReference type="CDD" id="cd15482">
    <property type="entry name" value="Sialidase_non-viral"/>
    <property type="match status" value="1"/>
</dbReference>
<proteinExistence type="predicted"/>
<dbReference type="EMBL" id="JASJOS010000006">
    <property type="protein sequence ID" value="MDJ1481898.1"/>
    <property type="molecule type" value="Genomic_DNA"/>
</dbReference>
<dbReference type="InterPro" id="IPR036278">
    <property type="entry name" value="Sialidase_sf"/>
</dbReference>
<organism evidence="2 3">
    <name type="scientific">Xanthocytophaga flava</name>
    <dbReference type="NCBI Taxonomy" id="3048013"/>
    <lineage>
        <taxon>Bacteria</taxon>
        <taxon>Pseudomonadati</taxon>
        <taxon>Bacteroidota</taxon>
        <taxon>Cytophagia</taxon>
        <taxon>Cytophagales</taxon>
        <taxon>Rhodocytophagaceae</taxon>
        <taxon>Xanthocytophaga</taxon>
    </lineage>
</organism>
<evidence type="ECO:0000259" key="1">
    <source>
        <dbReference type="Pfam" id="PF13088"/>
    </source>
</evidence>
<dbReference type="PANTHER" id="PTHR43752">
    <property type="entry name" value="BNR/ASP-BOX REPEAT FAMILY PROTEIN"/>
    <property type="match status" value="1"/>
</dbReference>